<keyword evidence="1" id="KW-0472">Membrane</keyword>
<keyword evidence="1" id="KW-1133">Transmembrane helix</keyword>
<proteinExistence type="predicted"/>
<feature type="transmembrane region" description="Helical" evidence="1">
    <location>
        <begin position="12"/>
        <end position="35"/>
    </location>
</feature>
<protein>
    <submittedName>
        <fullName evidence="2">Uncharacterized protein</fullName>
    </submittedName>
</protein>
<keyword evidence="3" id="KW-1185">Reference proteome</keyword>
<evidence type="ECO:0000313" key="3">
    <source>
        <dbReference type="Proteomes" id="UP000295063"/>
    </source>
</evidence>
<evidence type="ECO:0000313" key="2">
    <source>
        <dbReference type="EMBL" id="TCL35605.1"/>
    </source>
</evidence>
<name>A0A4R1Q4A7_9FIRM</name>
<dbReference type="Proteomes" id="UP000295063">
    <property type="component" value="Unassembled WGS sequence"/>
</dbReference>
<gene>
    <name evidence="2" type="ORF">EV210_11169</name>
</gene>
<evidence type="ECO:0000256" key="1">
    <source>
        <dbReference type="SAM" id="Phobius"/>
    </source>
</evidence>
<organism evidence="2 3">
    <name type="scientific">Anaerospora hongkongensis</name>
    <dbReference type="NCBI Taxonomy" id="244830"/>
    <lineage>
        <taxon>Bacteria</taxon>
        <taxon>Bacillati</taxon>
        <taxon>Bacillota</taxon>
        <taxon>Negativicutes</taxon>
        <taxon>Selenomonadales</taxon>
        <taxon>Sporomusaceae</taxon>
        <taxon>Anaerospora</taxon>
    </lineage>
</organism>
<comment type="caution">
    <text evidence="2">The sequence shown here is derived from an EMBL/GenBank/DDBJ whole genome shotgun (WGS) entry which is preliminary data.</text>
</comment>
<accession>A0A4R1Q4A7</accession>
<reference evidence="2 3" key="1">
    <citation type="submission" date="2019-03" db="EMBL/GenBank/DDBJ databases">
        <title>Genomic Encyclopedia of Type Strains, Phase IV (KMG-IV): sequencing the most valuable type-strain genomes for metagenomic binning, comparative biology and taxonomic classification.</title>
        <authorList>
            <person name="Goeker M."/>
        </authorList>
    </citation>
    <scope>NUCLEOTIDE SEQUENCE [LARGE SCALE GENOMIC DNA]</scope>
    <source>
        <strain evidence="2 3">DSM 15969</strain>
    </source>
</reference>
<keyword evidence="1" id="KW-0812">Transmembrane</keyword>
<dbReference type="RefSeq" id="WP_165898932.1">
    <property type="nucleotide sequence ID" value="NZ_DAIMLW010000140.1"/>
</dbReference>
<sequence length="53" mass="5908">MTVTDSMEGAIILSVVDFFLSIIIIWGISLVLNFFPQLNKLGKIDEDKLTNGH</sequence>
<dbReference type="EMBL" id="SLUI01000011">
    <property type="protein sequence ID" value="TCL35605.1"/>
    <property type="molecule type" value="Genomic_DNA"/>
</dbReference>
<dbReference type="AlphaFoldDB" id="A0A4R1Q4A7"/>